<dbReference type="STRING" id="555500.I215_13357"/>
<dbReference type="SMART" id="SM00382">
    <property type="entry name" value="AAA"/>
    <property type="match status" value="1"/>
</dbReference>
<evidence type="ECO:0000313" key="6">
    <source>
        <dbReference type="Proteomes" id="UP000007364"/>
    </source>
</evidence>
<sequence length="284" mass="31540">MNLSVKDISKRYGKVIALHKVSLQCAKGEIVGLLGRNGAGKTTLFKILFQLVEPDSGQVEFSPSKHKTLGGIIEKPGLYGYLNAYDNLKVFSRMQGLRLSEKDIELCLQRVGLPIDRTDQVQNFSMGMKQRLAIAIALLNQPSYLVLDEPFSGLDPIGIKAISSLILDVVAKDKIGVLIASHLVDQLSAISDRIYVINNGEIINSGETQQLIKDHSSYYTLYASNIGESESLKKYQAEIFPTKAIIQLKGHQLVDLLQELQEENIEITSYVPEVDFEKLFDVKA</sequence>
<feature type="domain" description="ABC transporter" evidence="4">
    <location>
        <begin position="3"/>
        <end position="224"/>
    </location>
</feature>
<keyword evidence="3" id="KW-0067">ATP-binding</keyword>
<evidence type="ECO:0000259" key="4">
    <source>
        <dbReference type="PROSITE" id="PS50893"/>
    </source>
</evidence>
<dbReference type="GO" id="GO:0005524">
    <property type="term" value="F:ATP binding"/>
    <property type="evidence" value="ECO:0007669"/>
    <property type="project" value="UniProtKB-KW"/>
</dbReference>
<dbReference type="AlphaFoldDB" id="K2PRU4"/>
<dbReference type="OrthoDB" id="9801987at2"/>
<protein>
    <submittedName>
        <fullName evidence="5">ABC transporter</fullName>
    </submittedName>
</protein>
<evidence type="ECO:0000256" key="1">
    <source>
        <dbReference type="ARBA" id="ARBA00022448"/>
    </source>
</evidence>
<organism evidence="5 6">
    <name type="scientific">Galbibacter marinus</name>
    <dbReference type="NCBI Taxonomy" id="555500"/>
    <lineage>
        <taxon>Bacteria</taxon>
        <taxon>Pseudomonadati</taxon>
        <taxon>Bacteroidota</taxon>
        <taxon>Flavobacteriia</taxon>
        <taxon>Flavobacteriales</taxon>
        <taxon>Flavobacteriaceae</taxon>
        <taxon>Galbibacter</taxon>
    </lineage>
</organism>
<comment type="caution">
    <text evidence="5">The sequence shown here is derived from an EMBL/GenBank/DDBJ whole genome shotgun (WGS) entry which is preliminary data.</text>
</comment>
<accession>K2PRU4</accession>
<evidence type="ECO:0000256" key="2">
    <source>
        <dbReference type="ARBA" id="ARBA00022741"/>
    </source>
</evidence>
<dbReference type="InterPro" id="IPR003593">
    <property type="entry name" value="AAA+_ATPase"/>
</dbReference>
<dbReference type="GO" id="GO:0016887">
    <property type="term" value="F:ATP hydrolysis activity"/>
    <property type="evidence" value="ECO:0007669"/>
    <property type="project" value="InterPro"/>
</dbReference>
<dbReference type="PANTHER" id="PTHR42939">
    <property type="entry name" value="ABC TRANSPORTER ATP-BINDING PROTEIN ALBC-RELATED"/>
    <property type="match status" value="1"/>
</dbReference>
<evidence type="ECO:0000313" key="5">
    <source>
        <dbReference type="EMBL" id="EKF54229.1"/>
    </source>
</evidence>
<reference evidence="5 6" key="1">
    <citation type="journal article" date="2012" name="J. Bacteriol.">
        <title>Genome Sequence of Galbibacter marinum Type Strain ck-I2-15.</title>
        <authorList>
            <person name="Lai Q."/>
            <person name="Li C."/>
            <person name="Shao Z."/>
        </authorList>
    </citation>
    <scope>NUCLEOTIDE SEQUENCE [LARGE SCALE GENOMIC DNA]</scope>
    <source>
        <strain evidence="6">ck-I2-15</strain>
    </source>
</reference>
<dbReference type="SUPFAM" id="SSF52540">
    <property type="entry name" value="P-loop containing nucleoside triphosphate hydrolases"/>
    <property type="match status" value="1"/>
</dbReference>
<keyword evidence="6" id="KW-1185">Reference proteome</keyword>
<dbReference type="PROSITE" id="PS50893">
    <property type="entry name" value="ABC_TRANSPORTER_2"/>
    <property type="match status" value="1"/>
</dbReference>
<name>K2PRU4_9FLAO</name>
<dbReference type="PANTHER" id="PTHR42939:SF1">
    <property type="entry name" value="ABC TRANSPORTER ATP-BINDING PROTEIN ALBC-RELATED"/>
    <property type="match status" value="1"/>
</dbReference>
<dbReference type="Proteomes" id="UP000007364">
    <property type="component" value="Unassembled WGS sequence"/>
</dbReference>
<dbReference type="eggNOG" id="COG1131">
    <property type="taxonomic scope" value="Bacteria"/>
</dbReference>
<proteinExistence type="predicted"/>
<evidence type="ECO:0000256" key="3">
    <source>
        <dbReference type="ARBA" id="ARBA00022840"/>
    </source>
</evidence>
<dbReference type="InterPro" id="IPR051782">
    <property type="entry name" value="ABC_Transporter_VariousFunc"/>
</dbReference>
<keyword evidence="2" id="KW-0547">Nucleotide-binding</keyword>
<keyword evidence="1" id="KW-0813">Transport</keyword>
<dbReference type="Pfam" id="PF00005">
    <property type="entry name" value="ABC_tran"/>
    <property type="match status" value="1"/>
</dbReference>
<gene>
    <name evidence="5" type="ORF">I215_13357</name>
</gene>
<dbReference type="InterPro" id="IPR003439">
    <property type="entry name" value="ABC_transporter-like_ATP-bd"/>
</dbReference>
<dbReference type="Gene3D" id="3.40.50.300">
    <property type="entry name" value="P-loop containing nucleotide triphosphate hydrolases"/>
    <property type="match status" value="1"/>
</dbReference>
<dbReference type="InterPro" id="IPR027417">
    <property type="entry name" value="P-loop_NTPase"/>
</dbReference>
<dbReference type="RefSeq" id="WP_008992509.1">
    <property type="nucleotide sequence ID" value="NZ_AMSG01000027.1"/>
</dbReference>
<dbReference type="EMBL" id="AMSG01000027">
    <property type="protein sequence ID" value="EKF54229.1"/>
    <property type="molecule type" value="Genomic_DNA"/>
</dbReference>